<dbReference type="Gene3D" id="3.40.50.2300">
    <property type="match status" value="2"/>
</dbReference>
<evidence type="ECO:0000256" key="3">
    <source>
        <dbReference type="ARBA" id="ARBA00022729"/>
    </source>
</evidence>
<dbReference type="PANTHER" id="PTHR46847">
    <property type="entry name" value="D-ALLOSE-BINDING PERIPLASMIC PROTEIN-RELATED"/>
    <property type="match status" value="1"/>
</dbReference>
<evidence type="ECO:0000259" key="5">
    <source>
        <dbReference type="Pfam" id="PF13407"/>
    </source>
</evidence>
<dbReference type="InterPro" id="IPR028082">
    <property type="entry name" value="Peripla_BP_I"/>
</dbReference>
<dbReference type="OrthoDB" id="569491at2"/>
<dbReference type="GO" id="GO:0030313">
    <property type="term" value="C:cell envelope"/>
    <property type="evidence" value="ECO:0007669"/>
    <property type="project" value="UniProtKB-SubCell"/>
</dbReference>
<dbReference type="AlphaFoldDB" id="A0A5C5ZM39"/>
<keyword evidence="7" id="KW-1185">Reference proteome</keyword>
<feature type="signal peptide" evidence="4">
    <location>
        <begin position="1"/>
        <end position="24"/>
    </location>
</feature>
<dbReference type="SUPFAM" id="SSF53822">
    <property type="entry name" value="Periplasmic binding protein-like I"/>
    <property type="match status" value="1"/>
</dbReference>
<feature type="domain" description="Periplasmic binding protein" evidence="5">
    <location>
        <begin position="46"/>
        <end position="301"/>
    </location>
</feature>
<accession>A0A5C5ZM39</accession>
<reference evidence="6 7" key="1">
    <citation type="submission" date="2019-02" db="EMBL/GenBank/DDBJ databases">
        <title>Deep-cultivation of Planctomycetes and their phenomic and genomic characterization uncovers novel biology.</title>
        <authorList>
            <person name="Wiegand S."/>
            <person name="Jogler M."/>
            <person name="Boedeker C."/>
            <person name="Pinto D."/>
            <person name="Vollmers J."/>
            <person name="Rivas-Marin E."/>
            <person name="Kohn T."/>
            <person name="Peeters S.H."/>
            <person name="Heuer A."/>
            <person name="Rast P."/>
            <person name="Oberbeckmann S."/>
            <person name="Bunk B."/>
            <person name="Jeske O."/>
            <person name="Meyerdierks A."/>
            <person name="Storesund J.E."/>
            <person name="Kallscheuer N."/>
            <person name="Luecker S."/>
            <person name="Lage O.M."/>
            <person name="Pohl T."/>
            <person name="Merkel B.J."/>
            <person name="Hornburger P."/>
            <person name="Mueller R.-W."/>
            <person name="Bruemmer F."/>
            <person name="Labrenz M."/>
            <person name="Spormann A.M."/>
            <person name="Op Den Camp H."/>
            <person name="Overmann J."/>
            <person name="Amann R."/>
            <person name="Jetten M.S.M."/>
            <person name="Mascher T."/>
            <person name="Medema M.H."/>
            <person name="Devos D.P."/>
            <person name="Kaster A.-K."/>
            <person name="Ovreas L."/>
            <person name="Rohde M."/>
            <person name="Galperin M.Y."/>
            <person name="Jogler C."/>
        </authorList>
    </citation>
    <scope>NUCLEOTIDE SEQUENCE [LARGE SCALE GENOMIC DNA]</scope>
    <source>
        <strain evidence="6 7">Mal64</strain>
    </source>
</reference>
<feature type="chain" id="PRO_5023018390" evidence="4">
    <location>
        <begin position="25"/>
        <end position="342"/>
    </location>
</feature>
<dbReference type="Proteomes" id="UP000315440">
    <property type="component" value="Unassembled WGS sequence"/>
</dbReference>
<evidence type="ECO:0000256" key="1">
    <source>
        <dbReference type="ARBA" id="ARBA00004196"/>
    </source>
</evidence>
<dbReference type="Pfam" id="PF13407">
    <property type="entry name" value="Peripla_BP_4"/>
    <property type="match status" value="1"/>
</dbReference>
<name>A0A5C5ZM39_9BACT</name>
<comment type="caution">
    <text evidence="6">The sequence shown here is derived from an EMBL/GenBank/DDBJ whole genome shotgun (WGS) entry which is preliminary data.</text>
</comment>
<evidence type="ECO:0000313" key="6">
    <source>
        <dbReference type="EMBL" id="TWT88512.1"/>
    </source>
</evidence>
<dbReference type="PANTHER" id="PTHR46847:SF1">
    <property type="entry name" value="D-ALLOSE-BINDING PERIPLASMIC PROTEIN-RELATED"/>
    <property type="match status" value="1"/>
</dbReference>
<dbReference type="InterPro" id="IPR025997">
    <property type="entry name" value="SBP_2_dom"/>
</dbReference>
<dbReference type="GO" id="GO:0030246">
    <property type="term" value="F:carbohydrate binding"/>
    <property type="evidence" value="ECO:0007669"/>
    <property type="project" value="UniProtKB-ARBA"/>
</dbReference>
<proteinExistence type="inferred from homology"/>
<evidence type="ECO:0000256" key="4">
    <source>
        <dbReference type="SAM" id="SignalP"/>
    </source>
</evidence>
<dbReference type="EMBL" id="SJPQ01000002">
    <property type="protein sequence ID" value="TWT88512.1"/>
    <property type="molecule type" value="Genomic_DNA"/>
</dbReference>
<organism evidence="6 7">
    <name type="scientific">Pseudobythopirellula maris</name>
    <dbReference type="NCBI Taxonomy" id="2527991"/>
    <lineage>
        <taxon>Bacteria</taxon>
        <taxon>Pseudomonadati</taxon>
        <taxon>Planctomycetota</taxon>
        <taxon>Planctomycetia</taxon>
        <taxon>Pirellulales</taxon>
        <taxon>Lacipirellulaceae</taxon>
        <taxon>Pseudobythopirellula</taxon>
    </lineage>
</organism>
<evidence type="ECO:0000256" key="2">
    <source>
        <dbReference type="ARBA" id="ARBA00007639"/>
    </source>
</evidence>
<evidence type="ECO:0000313" key="7">
    <source>
        <dbReference type="Proteomes" id="UP000315440"/>
    </source>
</evidence>
<gene>
    <name evidence="6" type="primary">rbsB_2</name>
    <name evidence="6" type="ORF">Mal64_19950</name>
</gene>
<protein>
    <submittedName>
        <fullName evidence="6">D-ribose-binding periplasmic protein</fullName>
    </submittedName>
</protein>
<comment type="similarity">
    <text evidence="2">Belongs to the bacterial solute-binding protein 2 family.</text>
</comment>
<sequence length="342" mass="36470" precursor="true">MFTKWPFWALAAIALAAALGYRMSVDPQGSASGETIKAAFVTGGVGDFWDSAIAGAKQAARELNVELDIRKPEGESTLEEQMHLLSVVSSLPLDAVALCPLDPERQTQLINQIAVSKPVITYSSDASASARHGYVGTSNYSAGLVAGTLVKKSFPNGGGKIAVLSGHATQESSQERIAGFKHRIAESPNPAESPTDTRFQIVGVMADDGSAARCEENLRQALEEHPDLACVVCMAPHQAAVVLGVLEQESLLEKIRLVLFDTSDATLEAVMKGDAYAAVAQDPYKYGYEAVTMMDSLCRGDKDYMPVVGRGAIHVSVEPVLKTDVADFRERVAARLEQADGT</sequence>
<dbReference type="RefSeq" id="WP_146399632.1">
    <property type="nucleotide sequence ID" value="NZ_SJPQ01000002.1"/>
</dbReference>
<comment type="subcellular location">
    <subcellularLocation>
        <location evidence="1">Cell envelope</location>
    </subcellularLocation>
</comment>
<keyword evidence="3 4" id="KW-0732">Signal</keyword>